<evidence type="ECO:0000259" key="7">
    <source>
        <dbReference type="PROSITE" id="PS51007"/>
    </source>
</evidence>
<dbReference type="RefSeq" id="WP_149113550.1">
    <property type="nucleotide sequence ID" value="NZ_CP042425.1"/>
</dbReference>
<evidence type="ECO:0000256" key="4">
    <source>
        <dbReference type="ARBA" id="ARBA00023157"/>
    </source>
</evidence>
<dbReference type="InterPro" id="IPR008977">
    <property type="entry name" value="PHM/PNGase_F_dom_sf"/>
</dbReference>
<dbReference type="GO" id="GO:0005507">
    <property type="term" value="F:copper ion binding"/>
    <property type="evidence" value="ECO:0007669"/>
    <property type="project" value="InterPro"/>
</dbReference>
<dbReference type="GO" id="GO:0009055">
    <property type="term" value="F:electron transfer activity"/>
    <property type="evidence" value="ECO:0007669"/>
    <property type="project" value="InterPro"/>
</dbReference>
<dbReference type="InterPro" id="IPR013766">
    <property type="entry name" value="Thioredoxin_domain"/>
</dbReference>
<organism evidence="9 10">
    <name type="scientific">Limnoglobus roseus</name>
    <dbReference type="NCBI Taxonomy" id="2598579"/>
    <lineage>
        <taxon>Bacteria</taxon>
        <taxon>Pseudomonadati</taxon>
        <taxon>Planctomycetota</taxon>
        <taxon>Planctomycetia</taxon>
        <taxon>Gemmatales</taxon>
        <taxon>Gemmataceae</taxon>
        <taxon>Limnoglobus</taxon>
    </lineage>
</organism>
<sequence length="656" mass="71754">MRTLFAIFCTAVTAIAADTGKEAPRPLPRSEGGVGRFVPDLAFTDLNGKAGTLGDFGKQKYLVVAVTSSSCPLSKKFAPTLAKLEEEYGKKDVAFLFVNATKTDKPASAFKGPYVHDADGKLAAALGFTSTSEVVVLDAARTVVYRGAVDDQYGLGYSLDAPKHLYLKPTLDALLAGKPPEVAATTAPGCALDLRKPEAAAVTYHNRISRIVQQNCQECHRPDGVGPFALESYDEVVSHKAMIRKVVEAGTMPPWFAAEPKAKDQPHFLNDRSLSASDKADLLAWLKSDLALGNATDAPLPKMWPTEWLIGKPDAVFQIGKPTEIKATGTMPYQNVTVETNFDEDRWVQAFEVRPTNKAVVHHVLIHVVPKTGIGRLLPGARATTIAASADDERQGYFAAYVPGNSSLVLEAGHARKLPKGATLRFQIHYTPNGEATTDQTRVGFIFAKDPPRFEVKVGAVAQPRISIPPGEGNHKEVGKLRVPTDIVLRSAVPHMHVRGKACKYEITSPDGKTTTTLLDIPRYDFNWQLRYQFAEPVAVAKGSTITFTVWFDNSDKNPANPDPTKTVKWGPQTSDEMHLGYLEYIVDRQSPSAGTTTLHEKPTIPKEGLPIPERFKMLLDKYDTNNDGKLDEKEIDAMPGPLKERVWDFIRSNGN</sequence>
<dbReference type="EMBL" id="CP042425">
    <property type="protein sequence ID" value="QEL19115.1"/>
    <property type="molecule type" value="Genomic_DNA"/>
</dbReference>
<dbReference type="SUPFAM" id="SSF49742">
    <property type="entry name" value="PHM/PNGase F"/>
    <property type="match status" value="2"/>
</dbReference>
<dbReference type="Gene3D" id="3.40.30.10">
    <property type="entry name" value="Glutaredoxin"/>
    <property type="match status" value="1"/>
</dbReference>
<keyword evidence="10" id="KW-1185">Reference proteome</keyword>
<dbReference type="PROSITE" id="PS50222">
    <property type="entry name" value="EF_HAND_2"/>
    <property type="match status" value="1"/>
</dbReference>
<dbReference type="Proteomes" id="UP000324974">
    <property type="component" value="Chromosome"/>
</dbReference>
<dbReference type="PANTHER" id="PTHR43640:SF1">
    <property type="entry name" value="THIOREDOXIN-DEPENDENT PEROXIREDOXIN"/>
    <property type="match status" value="1"/>
</dbReference>
<dbReference type="InterPro" id="IPR014784">
    <property type="entry name" value="Cu2_ascorb_mOase-like_C"/>
</dbReference>
<name>A0A5C1AKD0_9BACT</name>
<dbReference type="InterPro" id="IPR013740">
    <property type="entry name" value="Redoxin"/>
</dbReference>
<evidence type="ECO:0000313" key="9">
    <source>
        <dbReference type="EMBL" id="QEL19115.1"/>
    </source>
</evidence>
<dbReference type="Gene3D" id="2.60.120.310">
    <property type="entry name" value="Copper type II, ascorbate-dependent monooxygenase, N-terminal domain"/>
    <property type="match status" value="1"/>
</dbReference>
<feature type="domain" description="EF-hand" evidence="6">
    <location>
        <begin position="611"/>
        <end position="646"/>
    </location>
</feature>
<dbReference type="GO" id="GO:0020037">
    <property type="term" value="F:heme binding"/>
    <property type="evidence" value="ECO:0007669"/>
    <property type="project" value="InterPro"/>
</dbReference>
<dbReference type="PROSITE" id="PS51352">
    <property type="entry name" value="THIOREDOXIN_2"/>
    <property type="match status" value="1"/>
</dbReference>
<dbReference type="InterPro" id="IPR002048">
    <property type="entry name" value="EF_hand_dom"/>
</dbReference>
<reference evidence="10" key="1">
    <citation type="submission" date="2019-08" db="EMBL/GenBank/DDBJ databases">
        <title>Limnoglobus roseus gen. nov., sp. nov., a novel freshwater planctomycete with a giant genome from the family Gemmataceae.</title>
        <authorList>
            <person name="Kulichevskaya I.S."/>
            <person name="Naumoff D.G."/>
            <person name="Miroshnikov K."/>
            <person name="Ivanova A."/>
            <person name="Philippov D.A."/>
            <person name="Hakobyan A."/>
            <person name="Rijpstra I.C."/>
            <person name="Sinninghe Damste J.S."/>
            <person name="Liesack W."/>
            <person name="Dedysh S.N."/>
        </authorList>
    </citation>
    <scope>NUCLEOTIDE SEQUENCE [LARGE SCALE GENOMIC DNA]</scope>
    <source>
        <strain evidence="10">PX52</strain>
    </source>
</reference>
<evidence type="ECO:0000313" key="10">
    <source>
        <dbReference type="Proteomes" id="UP000324974"/>
    </source>
</evidence>
<accession>A0A5C1AKD0</accession>
<dbReference type="Pfam" id="PF08534">
    <property type="entry name" value="Redoxin"/>
    <property type="match status" value="1"/>
</dbReference>
<dbReference type="SUPFAM" id="SSF46626">
    <property type="entry name" value="Cytochrome c"/>
    <property type="match status" value="1"/>
</dbReference>
<dbReference type="PROSITE" id="PS00018">
    <property type="entry name" value="EF_HAND_1"/>
    <property type="match status" value="1"/>
</dbReference>
<feature type="domain" description="Cytochrome c" evidence="7">
    <location>
        <begin position="203"/>
        <end position="290"/>
    </location>
</feature>
<dbReference type="GO" id="GO:0005509">
    <property type="term" value="F:calcium ion binding"/>
    <property type="evidence" value="ECO:0007669"/>
    <property type="project" value="InterPro"/>
</dbReference>
<keyword evidence="4" id="KW-1015">Disulfide bond</keyword>
<keyword evidence="3 5" id="KW-0408">Iron</keyword>
<dbReference type="InterPro" id="IPR047262">
    <property type="entry name" value="PRX-like1"/>
</dbReference>
<dbReference type="OrthoDB" id="9788721at2"/>
<dbReference type="PANTHER" id="PTHR43640">
    <property type="entry name" value="OS07G0260300 PROTEIN"/>
    <property type="match status" value="1"/>
</dbReference>
<feature type="domain" description="Thioredoxin" evidence="8">
    <location>
        <begin position="32"/>
        <end position="176"/>
    </location>
</feature>
<evidence type="ECO:0000259" key="8">
    <source>
        <dbReference type="PROSITE" id="PS51352"/>
    </source>
</evidence>
<evidence type="ECO:0000256" key="3">
    <source>
        <dbReference type="ARBA" id="ARBA00023004"/>
    </source>
</evidence>
<dbReference type="GO" id="GO:0016715">
    <property type="term" value="F:oxidoreductase activity, acting on paired donors, with incorporation or reduction of molecular oxygen, reduced ascorbate as one donor, and incorporation of one atom of oxygen"/>
    <property type="evidence" value="ECO:0007669"/>
    <property type="project" value="InterPro"/>
</dbReference>
<protein>
    <submittedName>
        <fullName evidence="9">Alkyl hydroperoxide reductase</fullName>
    </submittedName>
</protein>
<evidence type="ECO:0000256" key="1">
    <source>
        <dbReference type="ARBA" id="ARBA00022617"/>
    </source>
</evidence>
<keyword evidence="1 5" id="KW-0349">Heme</keyword>
<proteinExistence type="predicted"/>
<dbReference type="Gene3D" id="2.60.120.230">
    <property type="match status" value="1"/>
</dbReference>
<evidence type="ECO:0000256" key="2">
    <source>
        <dbReference type="ARBA" id="ARBA00022723"/>
    </source>
</evidence>
<dbReference type="KEGG" id="lrs:PX52LOC_06172"/>
<evidence type="ECO:0000259" key="6">
    <source>
        <dbReference type="PROSITE" id="PS50222"/>
    </source>
</evidence>
<dbReference type="InterPro" id="IPR036249">
    <property type="entry name" value="Thioredoxin-like_sf"/>
</dbReference>
<dbReference type="InterPro" id="IPR018247">
    <property type="entry name" value="EF_Hand_1_Ca_BS"/>
</dbReference>
<keyword evidence="2 5" id="KW-0479">Metal-binding</keyword>
<dbReference type="PROSITE" id="PS51007">
    <property type="entry name" value="CYTC"/>
    <property type="match status" value="1"/>
</dbReference>
<evidence type="ECO:0000256" key="5">
    <source>
        <dbReference type="PROSITE-ProRule" id="PRU00433"/>
    </source>
</evidence>
<dbReference type="InterPro" id="IPR009056">
    <property type="entry name" value="Cyt_c-like_dom"/>
</dbReference>
<dbReference type="SUPFAM" id="SSF52833">
    <property type="entry name" value="Thioredoxin-like"/>
    <property type="match status" value="1"/>
</dbReference>
<dbReference type="InterPro" id="IPR036939">
    <property type="entry name" value="Cu2_ascorb_mOase_N_sf"/>
</dbReference>
<dbReference type="InterPro" id="IPR036909">
    <property type="entry name" value="Cyt_c-like_dom_sf"/>
</dbReference>
<dbReference type="AlphaFoldDB" id="A0A5C1AKD0"/>
<gene>
    <name evidence="9" type="ORF">PX52LOC_06172</name>
</gene>